<feature type="compositionally biased region" description="Acidic residues" evidence="1">
    <location>
        <begin position="111"/>
        <end position="120"/>
    </location>
</feature>
<dbReference type="AlphaFoldDB" id="A0A146LEJ6"/>
<gene>
    <name evidence="3" type="ORF">g.53206</name>
</gene>
<feature type="compositionally biased region" description="Polar residues" evidence="1">
    <location>
        <begin position="224"/>
        <end position="234"/>
    </location>
</feature>
<feature type="region of interest" description="Disordered" evidence="1">
    <location>
        <begin position="55"/>
        <end position="251"/>
    </location>
</feature>
<feature type="compositionally biased region" description="Acidic residues" evidence="1">
    <location>
        <begin position="74"/>
        <end position="92"/>
    </location>
</feature>
<feature type="signal peptide" evidence="2">
    <location>
        <begin position="1"/>
        <end position="24"/>
    </location>
</feature>
<keyword evidence="2" id="KW-0732">Signal</keyword>
<accession>A0A146LEJ6</accession>
<reference evidence="3" key="1">
    <citation type="journal article" date="2016" name="Gigascience">
        <title>De novo construction of an expanded transcriptome assembly for the western tarnished plant bug, Lygus hesperus.</title>
        <authorList>
            <person name="Tassone E.E."/>
            <person name="Geib S.M."/>
            <person name="Hall B."/>
            <person name="Fabrick J.A."/>
            <person name="Brent C.S."/>
            <person name="Hull J.J."/>
        </authorList>
    </citation>
    <scope>NUCLEOTIDE SEQUENCE</scope>
</reference>
<evidence type="ECO:0000313" key="3">
    <source>
        <dbReference type="EMBL" id="JAQ06551.1"/>
    </source>
</evidence>
<feature type="compositionally biased region" description="Acidic residues" evidence="1">
    <location>
        <begin position="152"/>
        <end position="161"/>
    </location>
</feature>
<organism evidence="3">
    <name type="scientific">Lygus hesperus</name>
    <name type="common">Western plant bug</name>
    <dbReference type="NCBI Taxonomy" id="30085"/>
    <lineage>
        <taxon>Eukaryota</taxon>
        <taxon>Metazoa</taxon>
        <taxon>Ecdysozoa</taxon>
        <taxon>Arthropoda</taxon>
        <taxon>Hexapoda</taxon>
        <taxon>Insecta</taxon>
        <taxon>Pterygota</taxon>
        <taxon>Neoptera</taxon>
        <taxon>Paraneoptera</taxon>
        <taxon>Hemiptera</taxon>
        <taxon>Heteroptera</taxon>
        <taxon>Panheteroptera</taxon>
        <taxon>Cimicomorpha</taxon>
        <taxon>Miridae</taxon>
        <taxon>Mirini</taxon>
        <taxon>Lygus</taxon>
    </lineage>
</organism>
<sequence>MNTLLILISLAHGVLFYNVPDVLAQPLLNHHRTAWTPYGMVRPSQQPIQMAQYISPQGRNQPSTSSRQQHQSSEEDVASEEVNSDGDYDENDYPDRSAGITEDDHYADDWGSPDEDNQDDNTDRKKASAQESQIQTPKMMQIQIFRAAQPGDWEEEDEDEEIRTVYYGDQVAQTKLPSYDEAELFPRDDQENSTTKHELIPDKHEPVTSTPSTQDKPTEPPRETSPQNETSTQKETSRVETLRKSRPLSPKLQKFETVPLQYKNYPIPHSDDPHKYMRVSERLYLNPETHHDLYSISDHSIHDSMILPVAKAAARAKLLNA</sequence>
<proteinExistence type="predicted"/>
<feature type="compositionally biased region" description="Basic and acidic residues" evidence="1">
    <location>
        <begin position="184"/>
        <end position="206"/>
    </location>
</feature>
<evidence type="ECO:0000256" key="1">
    <source>
        <dbReference type="SAM" id="MobiDB-lite"/>
    </source>
</evidence>
<name>A0A146LEJ6_LYGHE</name>
<feature type="chain" id="PRO_5007527097" evidence="2">
    <location>
        <begin position="25"/>
        <end position="321"/>
    </location>
</feature>
<feature type="compositionally biased region" description="Polar residues" evidence="1">
    <location>
        <begin position="129"/>
        <end position="138"/>
    </location>
</feature>
<protein>
    <submittedName>
        <fullName evidence="3">Uncharacterized protein</fullName>
    </submittedName>
</protein>
<dbReference type="EMBL" id="GDHC01012078">
    <property type="protein sequence ID" value="JAQ06551.1"/>
    <property type="molecule type" value="Transcribed_RNA"/>
</dbReference>
<feature type="compositionally biased region" description="Polar residues" evidence="1">
    <location>
        <begin position="55"/>
        <end position="71"/>
    </location>
</feature>
<evidence type="ECO:0000256" key="2">
    <source>
        <dbReference type="SAM" id="SignalP"/>
    </source>
</evidence>